<evidence type="ECO:0000313" key="4">
    <source>
        <dbReference type="Proteomes" id="UP000224426"/>
    </source>
</evidence>
<dbReference type="GeneID" id="55600713"/>
<keyword evidence="4" id="KW-1185">Reference proteome</keyword>
<name>A0A1B1P7W8_9CAUD</name>
<dbReference type="EMBL" id="KX227757">
    <property type="protein sequence ID" value="ANT40191.1"/>
    <property type="molecule type" value="Genomic_DNA"/>
</dbReference>
<protein>
    <recommendedName>
        <fullName evidence="2">Acb2/Tad1 hairpin domain-containing protein</fullName>
    </recommendedName>
</protein>
<sequence>MNKQQKEKMVKEAYEKFLYTIGLACTNGREKSVAITNAETAYLWAKHSLEKTK</sequence>
<dbReference type="InterPro" id="IPR056098">
    <property type="entry name" value="Acb2/Tad1_hairpin"/>
</dbReference>
<evidence type="ECO:0000259" key="2">
    <source>
        <dbReference type="Pfam" id="PF24729"/>
    </source>
</evidence>
<feature type="domain" description="Acb2/Tad1 hairpin" evidence="2">
    <location>
        <begin position="4"/>
        <end position="46"/>
    </location>
</feature>
<dbReference type="Proteomes" id="UP000224426">
    <property type="component" value="Segment"/>
</dbReference>
<proteinExistence type="predicted"/>
<keyword evidence="1" id="KW-0547">Nucleotide-binding</keyword>
<dbReference type="GO" id="GO:0000166">
    <property type="term" value="F:nucleotide binding"/>
    <property type="evidence" value="ECO:0007669"/>
    <property type="project" value="UniProtKB-KW"/>
</dbReference>
<dbReference type="RefSeq" id="YP_009830780.1">
    <property type="nucleotide sequence ID" value="NC_048641.1"/>
</dbReference>
<evidence type="ECO:0000313" key="3">
    <source>
        <dbReference type="EMBL" id="ANT40191.1"/>
    </source>
</evidence>
<dbReference type="Pfam" id="PF24729">
    <property type="entry name" value="Acb2_Tad1_hairpin"/>
    <property type="match status" value="1"/>
</dbReference>
<reference evidence="4" key="1">
    <citation type="submission" date="2016-05" db="EMBL/GenBank/DDBJ databases">
        <authorList>
            <person name="Geng P."/>
            <person name="Yuan Z."/>
            <person name="Hu X."/>
        </authorList>
    </citation>
    <scope>NUCLEOTIDE SEQUENCE [LARGE SCALE GENOMIC DNA]</scope>
</reference>
<organism evidence="3 4">
    <name type="scientific">Bacillus phage PfEFR-4</name>
    <dbReference type="NCBI Taxonomy" id="1868598"/>
    <lineage>
        <taxon>Viruses</taxon>
        <taxon>Duplodnaviria</taxon>
        <taxon>Heunggongvirae</taxon>
        <taxon>Uroviricota</taxon>
        <taxon>Caudoviricetes</taxon>
        <taxon>Hubeivirus</taxon>
        <taxon>Hubeivirus PfEFR4</taxon>
    </lineage>
</organism>
<evidence type="ECO:0000256" key="1">
    <source>
        <dbReference type="ARBA" id="ARBA00022741"/>
    </source>
</evidence>
<accession>A0A1B1P7W8</accession>
<dbReference type="KEGG" id="vg:55600713"/>